<evidence type="ECO:0000313" key="1">
    <source>
        <dbReference type="EnsemblPlants" id="ORUFI03G23010.1"/>
    </source>
</evidence>
<proteinExistence type="predicted"/>
<dbReference type="EnsemblPlants" id="ORUFI03G23010.1">
    <property type="protein sequence ID" value="ORUFI03G23010.1"/>
    <property type="gene ID" value="ORUFI03G23010"/>
</dbReference>
<name>A0A0E0NWW2_ORYRU</name>
<sequence>MAGFGGRLATAAAAASAGDDSGGHGGGVGALLAPWWRRATVQQWSAEVVTGAGGSGDGGRDCGGGGDHRCVSRGFAAGERWVKTQSGLGRTDNDPPEGIVVLSHPSRWRAGTLSGGRSGASLLLGLCVGDIGVWVVIMEMDYISASVIRHTAISLIVIKR</sequence>
<dbReference type="Proteomes" id="UP000008022">
    <property type="component" value="Unassembled WGS sequence"/>
</dbReference>
<evidence type="ECO:0000313" key="2">
    <source>
        <dbReference type="Proteomes" id="UP000008022"/>
    </source>
</evidence>
<reference evidence="1" key="2">
    <citation type="submission" date="2015-06" db="UniProtKB">
        <authorList>
            <consortium name="EnsemblPlants"/>
        </authorList>
    </citation>
    <scope>IDENTIFICATION</scope>
</reference>
<reference evidence="2" key="1">
    <citation type="submission" date="2013-06" db="EMBL/GenBank/DDBJ databases">
        <authorList>
            <person name="Zhao Q."/>
        </authorList>
    </citation>
    <scope>NUCLEOTIDE SEQUENCE</scope>
    <source>
        <strain evidence="2">cv. W1943</strain>
    </source>
</reference>
<dbReference type="AlphaFoldDB" id="A0A0E0NWW2"/>
<dbReference type="Gramene" id="ORUFI03G23010.1">
    <property type="protein sequence ID" value="ORUFI03G23010.1"/>
    <property type="gene ID" value="ORUFI03G23010"/>
</dbReference>
<accession>A0A0E0NWW2</accession>
<dbReference type="OMA" id="VVIMEMD"/>
<dbReference type="HOGENOM" id="CLU_1655029_0_0_1"/>
<organism evidence="1 2">
    <name type="scientific">Oryza rufipogon</name>
    <name type="common">Brownbeard rice</name>
    <name type="synonym">Asian wild rice</name>
    <dbReference type="NCBI Taxonomy" id="4529"/>
    <lineage>
        <taxon>Eukaryota</taxon>
        <taxon>Viridiplantae</taxon>
        <taxon>Streptophyta</taxon>
        <taxon>Embryophyta</taxon>
        <taxon>Tracheophyta</taxon>
        <taxon>Spermatophyta</taxon>
        <taxon>Magnoliopsida</taxon>
        <taxon>Liliopsida</taxon>
        <taxon>Poales</taxon>
        <taxon>Poaceae</taxon>
        <taxon>BOP clade</taxon>
        <taxon>Oryzoideae</taxon>
        <taxon>Oryzeae</taxon>
        <taxon>Oryzinae</taxon>
        <taxon>Oryza</taxon>
    </lineage>
</organism>
<keyword evidence="2" id="KW-1185">Reference proteome</keyword>
<protein>
    <submittedName>
        <fullName evidence="1">Uncharacterized protein</fullName>
    </submittedName>
</protein>